<dbReference type="InterPro" id="IPR019734">
    <property type="entry name" value="TPR_rpt"/>
</dbReference>
<dbReference type="OrthoDB" id="225358at2"/>
<evidence type="ECO:0000313" key="10">
    <source>
        <dbReference type="EMBL" id="QDU26173.1"/>
    </source>
</evidence>
<evidence type="ECO:0000256" key="2">
    <source>
        <dbReference type="ARBA" id="ARBA00022527"/>
    </source>
</evidence>
<dbReference type="InterPro" id="IPR000719">
    <property type="entry name" value="Prot_kinase_dom"/>
</dbReference>
<evidence type="ECO:0000256" key="8">
    <source>
        <dbReference type="PROSITE-ProRule" id="PRU10141"/>
    </source>
</evidence>
<name>A0A517Y7F4_9BACT</name>
<dbReference type="Proteomes" id="UP000315017">
    <property type="component" value="Chromosome"/>
</dbReference>
<dbReference type="Gene3D" id="1.25.40.10">
    <property type="entry name" value="Tetratricopeptide repeat domain"/>
    <property type="match status" value="2"/>
</dbReference>
<dbReference type="CDD" id="cd14014">
    <property type="entry name" value="STKc_PknB_like"/>
    <property type="match status" value="1"/>
</dbReference>
<dbReference type="PROSITE" id="PS00107">
    <property type="entry name" value="PROTEIN_KINASE_ATP"/>
    <property type="match status" value="1"/>
</dbReference>
<dbReference type="Pfam" id="PF14559">
    <property type="entry name" value="TPR_19"/>
    <property type="match status" value="1"/>
</dbReference>
<dbReference type="PROSITE" id="PS00108">
    <property type="entry name" value="PROTEIN_KINASE_ST"/>
    <property type="match status" value="1"/>
</dbReference>
<accession>A0A517Y7F4</accession>
<dbReference type="PROSITE" id="PS50005">
    <property type="entry name" value="TPR"/>
    <property type="match status" value="1"/>
</dbReference>
<feature type="binding site" evidence="8">
    <location>
        <position position="109"/>
    </location>
    <ligand>
        <name>ATP</name>
        <dbReference type="ChEBI" id="CHEBI:30616"/>
    </ligand>
</feature>
<dbReference type="AlphaFoldDB" id="A0A517Y7F4"/>
<keyword evidence="6 8" id="KW-0067">ATP-binding</keyword>
<dbReference type="GO" id="GO:0005524">
    <property type="term" value="F:ATP binding"/>
    <property type="evidence" value="ECO:0007669"/>
    <property type="project" value="UniProtKB-UniRule"/>
</dbReference>
<dbReference type="InterPro" id="IPR008271">
    <property type="entry name" value="Ser/Thr_kinase_AS"/>
</dbReference>
<dbReference type="PANTHER" id="PTHR43289">
    <property type="entry name" value="MITOGEN-ACTIVATED PROTEIN KINASE KINASE KINASE 20-RELATED"/>
    <property type="match status" value="1"/>
</dbReference>
<dbReference type="RefSeq" id="WP_145086315.1">
    <property type="nucleotide sequence ID" value="NZ_CP036274.1"/>
</dbReference>
<evidence type="ECO:0000256" key="5">
    <source>
        <dbReference type="ARBA" id="ARBA00022777"/>
    </source>
</evidence>
<dbReference type="PROSITE" id="PS50011">
    <property type="entry name" value="PROTEIN_KINASE_DOM"/>
    <property type="match status" value="1"/>
</dbReference>
<keyword evidence="2" id="KW-0723">Serine/threonine-protein kinase</keyword>
<dbReference type="Gene3D" id="3.30.200.20">
    <property type="entry name" value="Phosphorylase Kinase, domain 1"/>
    <property type="match status" value="1"/>
</dbReference>
<feature type="domain" description="Protein kinase" evidence="9">
    <location>
        <begin position="80"/>
        <end position="347"/>
    </location>
</feature>
<evidence type="ECO:0000313" key="11">
    <source>
        <dbReference type="Proteomes" id="UP000315017"/>
    </source>
</evidence>
<evidence type="ECO:0000256" key="1">
    <source>
        <dbReference type="ARBA" id="ARBA00012513"/>
    </source>
</evidence>
<evidence type="ECO:0000256" key="6">
    <source>
        <dbReference type="ARBA" id="ARBA00022840"/>
    </source>
</evidence>
<proteinExistence type="predicted"/>
<dbReference type="EC" id="2.7.11.1" evidence="1"/>
<dbReference type="EMBL" id="CP036274">
    <property type="protein sequence ID" value="QDU26173.1"/>
    <property type="molecule type" value="Genomic_DNA"/>
</dbReference>
<evidence type="ECO:0000256" key="3">
    <source>
        <dbReference type="ARBA" id="ARBA00022679"/>
    </source>
</evidence>
<dbReference type="InterPro" id="IPR017441">
    <property type="entry name" value="Protein_kinase_ATP_BS"/>
</dbReference>
<keyword evidence="7" id="KW-0802">TPR repeat</keyword>
<keyword evidence="3 10" id="KW-0808">Transferase</keyword>
<keyword evidence="4 8" id="KW-0547">Nucleotide-binding</keyword>
<keyword evidence="5 10" id="KW-0418">Kinase</keyword>
<dbReference type="SMART" id="SM00028">
    <property type="entry name" value="TPR"/>
    <property type="match status" value="3"/>
</dbReference>
<gene>
    <name evidence="10" type="primary">pknB_5</name>
    <name evidence="10" type="ORF">ETAA8_12480</name>
</gene>
<dbReference type="InterPro" id="IPR011009">
    <property type="entry name" value="Kinase-like_dom_sf"/>
</dbReference>
<dbReference type="Gene3D" id="1.10.510.10">
    <property type="entry name" value="Transferase(Phosphotransferase) domain 1"/>
    <property type="match status" value="1"/>
</dbReference>
<dbReference type="FunFam" id="1.10.510.10:FF:000021">
    <property type="entry name" value="Serine/threonine protein kinase"/>
    <property type="match status" value="1"/>
</dbReference>
<protein>
    <recommendedName>
        <fullName evidence="1">non-specific serine/threonine protein kinase</fullName>
        <ecNumber evidence="1">2.7.11.1</ecNumber>
    </recommendedName>
</protein>
<dbReference type="Pfam" id="PF00069">
    <property type="entry name" value="Pkinase"/>
    <property type="match status" value="1"/>
</dbReference>
<evidence type="ECO:0000256" key="4">
    <source>
        <dbReference type="ARBA" id="ARBA00022741"/>
    </source>
</evidence>
<keyword evidence="11" id="KW-1185">Reference proteome</keyword>
<organism evidence="10 11">
    <name type="scientific">Anatilimnocola aggregata</name>
    <dbReference type="NCBI Taxonomy" id="2528021"/>
    <lineage>
        <taxon>Bacteria</taxon>
        <taxon>Pseudomonadati</taxon>
        <taxon>Planctomycetota</taxon>
        <taxon>Planctomycetia</taxon>
        <taxon>Pirellulales</taxon>
        <taxon>Pirellulaceae</taxon>
        <taxon>Anatilimnocola</taxon>
    </lineage>
</organism>
<sequence length="763" mass="83887">MVHDERIDELVEEILDSDRTPEEVCAELPELLQQVHDRLRKVKAVAAQVDSIFPSTTARLKAIFKSESTKEVSLPTIPGYEVQAVLGRGGMGIVYKARHLKLNRVVALKMLLTGSYASPTQLLRFEREAESVAALRHANIVQVFDIGEFEGLPYFTMEYVGGGTLSERLNGVIQPARESAKVVRDLARAVQVAHDCGIVHRDLKPANILLAEGDAPTITDFGLARWLERDSGLTNTGARMGTPSYMAPEQMTGASNSAAPAVDIFSLGAILYEMLTGRPPFRGENLSDTERRLTTEEAVSPGRFNPMLPRDLVTICLKCLEKDPRSRYSSAQALADDLDRLLRHEPILARPVAPLERGVRWIRRNPFPAALAFASFLMVGLISGQAMREMAQGAADRAEKARLTSRFESGIDLADSGRFAEARAILGKLGDGGFTDLRQRIDRARSDMELAEKLEAIGIKRSMSLVAPDSTWQPHRQAAAAYEELFAQSGLGKVGDSPTTIAAHIGMSDIEPPLIAALDDWAVCEADVARRNWILQVLQHADPAGRSDWERRCRDPATWSDGETLGRLAESAISARPSVQQLRALGDRLSAASLDATAFRLRVQQQHVDDFLANLSLADAIRPTDPRESIRYYQAALAIRPASATVHNNLAVALTNLGRSEEARLQYEESLRLDPNSVASRVNLGLALAKERPQEAIQLLQQAIKLDGKLAPAHRVLGEIFLQEQRFSEAKASLQTCLSLLEDSTQREEIAELLQKHSANLLP</sequence>
<dbReference type="InterPro" id="IPR011990">
    <property type="entry name" value="TPR-like_helical_dom_sf"/>
</dbReference>
<evidence type="ECO:0000259" key="9">
    <source>
        <dbReference type="PROSITE" id="PS50011"/>
    </source>
</evidence>
<dbReference type="GO" id="GO:0004674">
    <property type="term" value="F:protein serine/threonine kinase activity"/>
    <property type="evidence" value="ECO:0007669"/>
    <property type="project" value="UniProtKB-KW"/>
</dbReference>
<dbReference type="KEGG" id="aagg:ETAA8_12480"/>
<reference evidence="10 11" key="1">
    <citation type="submission" date="2019-02" db="EMBL/GenBank/DDBJ databases">
        <title>Deep-cultivation of Planctomycetes and their phenomic and genomic characterization uncovers novel biology.</title>
        <authorList>
            <person name="Wiegand S."/>
            <person name="Jogler M."/>
            <person name="Boedeker C."/>
            <person name="Pinto D."/>
            <person name="Vollmers J."/>
            <person name="Rivas-Marin E."/>
            <person name="Kohn T."/>
            <person name="Peeters S.H."/>
            <person name="Heuer A."/>
            <person name="Rast P."/>
            <person name="Oberbeckmann S."/>
            <person name="Bunk B."/>
            <person name="Jeske O."/>
            <person name="Meyerdierks A."/>
            <person name="Storesund J.E."/>
            <person name="Kallscheuer N."/>
            <person name="Luecker S."/>
            <person name="Lage O.M."/>
            <person name="Pohl T."/>
            <person name="Merkel B.J."/>
            <person name="Hornburger P."/>
            <person name="Mueller R.-W."/>
            <person name="Bruemmer F."/>
            <person name="Labrenz M."/>
            <person name="Spormann A.M."/>
            <person name="Op den Camp H."/>
            <person name="Overmann J."/>
            <person name="Amann R."/>
            <person name="Jetten M.S.M."/>
            <person name="Mascher T."/>
            <person name="Medema M.H."/>
            <person name="Devos D.P."/>
            <person name="Kaster A.-K."/>
            <person name="Ovreas L."/>
            <person name="Rohde M."/>
            <person name="Galperin M.Y."/>
            <person name="Jogler C."/>
        </authorList>
    </citation>
    <scope>NUCLEOTIDE SEQUENCE [LARGE SCALE GENOMIC DNA]</scope>
    <source>
        <strain evidence="10 11">ETA_A8</strain>
    </source>
</reference>
<feature type="repeat" description="TPR" evidence="7">
    <location>
        <begin position="644"/>
        <end position="677"/>
    </location>
</feature>
<dbReference type="SUPFAM" id="SSF56112">
    <property type="entry name" value="Protein kinase-like (PK-like)"/>
    <property type="match status" value="1"/>
</dbReference>
<dbReference type="SMART" id="SM00220">
    <property type="entry name" value="S_TKc"/>
    <property type="match status" value="1"/>
</dbReference>
<dbReference type="PANTHER" id="PTHR43289:SF6">
    <property type="entry name" value="SERINE_THREONINE-PROTEIN KINASE NEKL-3"/>
    <property type="match status" value="1"/>
</dbReference>
<dbReference type="SUPFAM" id="SSF48452">
    <property type="entry name" value="TPR-like"/>
    <property type="match status" value="1"/>
</dbReference>
<dbReference type="Pfam" id="PF13432">
    <property type="entry name" value="TPR_16"/>
    <property type="match status" value="1"/>
</dbReference>
<evidence type="ECO:0000256" key="7">
    <source>
        <dbReference type="PROSITE-ProRule" id="PRU00339"/>
    </source>
</evidence>